<evidence type="ECO:0000259" key="7">
    <source>
        <dbReference type="PROSITE" id="PS50112"/>
    </source>
</evidence>
<dbReference type="PROSITE" id="PS50113">
    <property type="entry name" value="PAC"/>
    <property type="match status" value="1"/>
</dbReference>
<dbReference type="eggNOG" id="COG2203">
    <property type="taxonomic scope" value="Bacteria"/>
</dbReference>
<organism evidence="9 10">
    <name type="scientific">Alkalidesulfovibrio alkalitolerans DSM 16529</name>
    <dbReference type="NCBI Taxonomy" id="1121439"/>
    <lineage>
        <taxon>Bacteria</taxon>
        <taxon>Pseudomonadati</taxon>
        <taxon>Thermodesulfobacteriota</taxon>
        <taxon>Desulfovibrionia</taxon>
        <taxon>Desulfovibrionales</taxon>
        <taxon>Desulfovibrionaceae</taxon>
        <taxon>Alkalidesulfovibrio</taxon>
    </lineage>
</organism>
<accession>S7TH33</accession>
<dbReference type="InterPro" id="IPR036890">
    <property type="entry name" value="HATPase_C_sf"/>
</dbReference>
<evidence type="ECO:0000256" key="3">
    <source>
        <dbReference type="ARBA" id="ARBA00022553"/>
    </source>
</evidence>
<dbReference type="Pfam" id="PF02518">
    <property type="entry name" value="HATPase_c"/>
    <property type="match status" value="1"/>
</dbReference>
<feature type="domain" description="Histidine kinase" evidence="6">
    <location>
        <begin position="312"/>
        <end position="529"/>
    </location>
</feature>
<dbReference type="SUPFAM" id="SSF55781">
    <property type="entry name" value="GAF domain-like"/>
    <property type="match status" value="1"/>
</dbReference>
<dbReference type="RefSeq" id="WP_020885535.1">
    <property type="nucleotide sequence ID" value="NZ_ATHI01000001.1"/>
</dbReference>
<dbReference type="AlphaFoldDB" id="S7TH33"/>
<keyword evidence="10" id="KW-1185">Reference proteome</keyword>
<dbReference type="SMART" id="SM00091">
    <property type="entry name" value="PAS"/>
    <property type="match status" value="1"/>
</dbReference>
<dbReference type="PROSITE" id="PS50109">
    <property type="entry name" value="HIS_KIN"/>
    <property type="match status" value="1"/>
</dbReference>
<dbReference type="CDD" id="cd00075">
    <property type="entry name" value="HATPase"/>
    <property type="match status" value="1"/>
</dbReference>
<evidence type="ECO:0000256" key="4">
    <source>
        <dbReference type="ARBA" id="ARBA00022679"/>
    </source>
</evidence>
<dbReference type="Pfam" id="PF08447">
    <property type="entry name" value="PAS_3"/>
    <property type="match status" value="1"/>
</dbReference>
<protein>
    <recommendedName>
        <fullName evidence="2">histidine kinase</fullName>
        <ecNumber evidence="2">2.7.13.3</ecNumber>
    </recommendedName>
</protein>
<dbReference type="InterPro" id="IPR005467">
    <property type="entry name" value="His_kinase_dom"/>
</dbReference>
<comment type="catalytic activity">
    <reaction evidence="1">
        <text>ATP + protein L-histidine = ADP + protein N-phospho-L-histidine.</text>
        <dbReference type="EC" id="2.7.13.3"/>
    </reaction>
</comment>
<dbReference type="InterPro" id="IPR003594">
    <property type="entry name" value="HATPase_dom"/>
</dbReference>
<dbReference type="SMART" id="SM00387">
    <property type="entry name" value="HATPase_c"/>
    <property type="match status" value="1"/>
</dbReference>
<dbReference type="SMART" id="SM00388">
    <property type="entry name" value="HisKA"/>
    <property type="match status" value="1"/>
</dbReference>
<dbReference type="PANTHER" id="PTHR43304">
    <property type="entry name" value="PHYTOCHROME-LIKE PROTEIN CPH1"/>
    <property type="match status" value="1"/>
</dbReference>
<dbReference type="InterPro" id="IPR000700">
    <property type="entry name" value="PAS-assoc_C"/>
</dbReference>
<dbReference type="SMART" id="SM00065">
    <property type="entry name" value="GAF"/>
    <property type="match status" value="1"/>
</dbReference>
<dbReference type="Proteomes" id="UP000014975">
    <property type="component" value="Unassembled WGS sequence"/>
</dbReference>
<keyword evidence="3" id="KW-0597">Phosphoprotein</keyword>
<dbReference type="Gene3D" id="1.10.287.130">
    <property type="match status" value="1"/>
</dbReference>
<dbReference type="EC" id="2.7.13.3" evidence="2"/>
<dbReference type="EMBL" id="ATHI01000001">
    <property type="protein sequence ID" value="EPR36121.1"/>
    <property type="molecule type" value="Genomic_DNA"/>
</dbReference>
<sequence>MRSDLQRVVYDFALSKHLAEGDVERLAADMMREAARALGVERASVWLLENDEQTLSCINLFMLSTGNDHCGLRLGRDQFLGEFEALATSRYMMTSEPLSDPRTSGYAENYIKPNGITAMLDAAIRTSGRVMGVICLEHVNRPHVWEVDEIAFACQLADQLALALLNRERAQALISLRQSEERLRLALEATRDGLWDWDISTGRVYWNDRCYTMLGYEPGEFPMSREMWEQMLHPEDRVQAVARVSEEMNRGEGRFRVEFRLRTKEGGWRWVVGRGKTVERDAAGRPSRMVGTHIDIDDLKRAELMRQEIERIVQHDLRKPAINAISAVRLIREGDLSEGDLAKALGAVESSGRQMIELIDTSLNLFRIETGRFEFTPEPLDCARTVAEVLEEMSFAFPRFDSRVEVRVHCPSHRDGGGCTTLGSRHLLRSALMNLITNAIEASSRDRPVEVSITSGHGCDIAIRNAGVIPRQIRDRFFGKYVTFGKNGGTGLGAYSARRMIEVQGGSVEADVSDEHDTTTIRIHLPEASAPRPARPE</sequence>
<reference evidence="9 10" key="1">
    <citation type="journal article" date="2013" name="Genome Announc.">
        <title>Draft genome sequences for three mercury-methylating, sulfate-reducing bacteria.</title>
        <authorList>
            <person name="Brown S.D."/>
            <person name="Hurt R.A.Jr."/>
            <person name="Gilmour C.C."/>
            <person name="Elias D.A."/>
        </authorList>
    </citation>
    <scope>NUCLEOTIDE SEQUENCE [LARGE SCALE GENOMIC DNA]</scope>
    <source>
        <strain evidence="9 10">DSM 16529</strain>
    </source>
</reference>
<comment type="caution">
    <text evidence="9">The sequence shown here is derived from an EMBL/GenBank/DDBJ whole genome shotgun (WGS) entry which is preliminary data.</text>
</comment>
<evidence type="ECO:0000256" key="2">
    <source>
        <dbReference type="ARBA" id="ARBA00012438"/>
    </source>
</evidence>
<evidence type="ECO:0000313" key="10">
    <source>
        <dbReference type="Proteomes" id="UP000014975"/>
    </source>
</evidence>
<dbReference type="CDD" id="cd00130">
    <property type="entry name" value="PAS"/>
    <property type="match status" value="1"/>
</dbReference>
<dbReference type="SUPFAM" id="SSF55874">
    <property type="entry name" value="ATPase domain of HSP90 chaperone/DNA topoisomerase II/histidine kinase"/>
    <property type="match status" value="1"/>
</dbReference>
<dbReference type="InterPro" id="IPR035965">
    <property type="entry name" value="PAS-like_dom_sf"/>
</dbReference>
<dbReference type="SMART" id="SM00086">
    <property type="entry name" value="PAC"/>
    <property type="match status" value="1"/>
</dbReference>
<proteinExistence type="predicted"/>
<dbReference type="STRING" id="1121439.dsat_1649"/>
<evidence type="ECO:0000259" key="8">
    <source>
        <dbReference type="PROSITE" id="PS50113"/>
    </source>
</evidence>
<dbReference type="InterPro" id="IPR000014">
    <property type="entry name" value="PAS"/>
</dbReference>
<evidence type="ECO:0000256" key="1">
    <source>
        <dbReference type="ARBA" id="ARBA00000085"/>
    </source>
</evidence>
<dbReference type="InterPro" id="IPR013655">
    <property type="entry name" value="PAS_fold_3"/>
</dbReference>
<dbReference type="GO" id="GO:0000155">
    <property type="term" value="F:phosphorelay sensor kinase activity"/>
    <property type="evidence" value="ECO:0007669"/>
    <property type="project" value="InterPro"/>
</dbReference>
<feature type="domain" description="PAC" evidence="8">
    <location>
        <begin position="255"/>
        <end position="308"/>
    </location>
</feature>
<keyword evidence="4" id="KW-0808">Transferase</keyword>
<dbReference type="Gene3D" id="3.30.450.20">
    <property type="entry name" value="PAS domain"/>
    <property type="match status" value="1"/>
</dbReference>
<gene>
    <name evidence="9" type="ORF">dsat_1649</name>
</gene>
<dbReference type="Gene3D" id="3.30.565.10">
    <property type="entry name" value="Histidine kinase-like ATPase, C-terminal domain"/>
    <property type="match status" value="1"/>
</dbReference>
<dbReference type="PATRIC" id="fig|1121439.3.peg.30"/>
<dbReference type="Pfam" id="PF01590">
    <property type="entry name" value="GAF"/>
    <property type="match status" value="1"/>
</dbReference>
<evidence type="ECO:0000313" key="9">
    <source>
        <dbReference type="EMBL" id="EPR36121.1"/>
    </source>
</evidence>
<evidence type="ECO:0000259" key="6">
    <source>
        <dbReference type="PROSITE" id="PS50109"/>
    </source>
</evidence>
<feature type="domain" description="PAS" evidence="7">
    <location>
        <begin position="179"/>
        <end position="251"/>
    </location>
</feature>
<dbReference type="InterPro" id="IPR036097">
    <property type="entry name" value="HisK_dim/P_sf"/>
</dbReference>
<dbReference type="InterPro" id="IPR003661">
    <property type="entry name" value="HisK_dim/P_dom"/>
</dbReference>
<dbReference type="Gene3D" id="3.30.450.40">
    <property type="match status" value="1"/>
</dbReference>
<keyword evidence="5 9" id="KW-0418">Kinase</keyword>
<dbReference type="SUPFAM" id="SSF47384">
    <property type="entry name" value="Homodimeric domain of signal transducing histidine kinase"/>
    <property type="match status" value="1"/>
</dbReference>
<dbReference type="eggNOG" id="COG2205">
    <property type="taxonomic scope" value="Bacteria"/>
</dbReference>
<dbReference type="SUPFAM" id="SSF55785">
    <property type="entry name" value="PYP-like sensor domain (PAS domain)"/>
    <property type="match status" value="1"/>
</dbReference>
<dbReference type="NCBIfam" id="TIGR00229">
    <property type="entry name" value="sensory_box"/>
    <property type="match status" value="1"/>
</dbReference>
<evidence type="ECO:0000256" key="5">
    <source>
        <dbReference type="ARBA" id="ARBA00022777"/>
    </source>
</evidence>
<dbReference type="OrthoDB" id="9787818at2"/>
<dbReference type="InterPro" id="IPR052162">
    <property type="entry name" value="Sensor_kinase/Photoreceptor"/>
</dbReference>
<name>S7TH33_9BACT</name>
<dbReference type="PANTHER" id="PTHR43304:SF1">
    <property type="entry name" value="PAC DOMAIN-CONTAINING PROTEIN"/>
    <property type="match status" value="1"/>
</dbReference>
<dbReference type="InterPro" id="IPR001610">
    <property type="entry name" value="PAC"/>
</dbReference>
<dbReference type="InterPro" id="IPR029016">
    <property type="entry name" value="GAF-like_dom_sf"/>
</dbReference>
<dbReference type="PROSITE" id="PS50112">
    <property type="entry name" value="PAS"/>
    <property type="match status" value="1"/>
</dbReference>
<dbReference type="InterPro" id="IPR003018">
    <property type="entry name" value="GAF"/>
</dbReference>